<keyword evidence="3" id="KW-1185">Reference proteome</keyword>
<name>A0AAW0DUA5_9AGAR</name>
<gene>
    <name evidence="2" type="ORF">R3P38DRAFT_3170665</name>
</gene>
<keyword evidence="1" id="KW-0812">Transmembrane</keyword>
<sequence length="105" mass="12173">MAAGCNDAPGLARERKTEYLYLVGEGEGVDFMVRFVSFPSLFLAFVVVPRSSNYRIFSPHRYQFPTISATRAETLIRMMCFDFARRQFIIEVHKAHYQAAVQSRW</sequence>
<keyword evidence="1" id="KW-0472">Membrane</keyword>
<evidence type="ECO:0000256" key="1">
    <source>
        <dbReference type="SAM" id="Phobius"/>
    </source>
</evidence>
<comment type="caution">
    <text evidence="2">The sequence shown here is derived from an EMBL/GenBank/DDBJ whole genome shotgun (WGS) entry which is preliminary data.</text>
</comment>
<organism evidence="2 3">
    <name type="scientific">Favolaschia claudopus</name>
    <dbReference type="NCBI Taxonomy" id="2862362"/>
    <lineage>
        <taxon>Eukaryota</taxon>
        <taxon>Fungi</taxon>
        <taxon>Dikarya</taxon>
        <taxon>Basidiomycota</taxon>
        <taxon>Agaricomycotina</taxon>
        <taxon>Agaricomycetes</taxon>
        <taxon>Agaricomycetidae</taxon>
        <taxon>Agaricales</taxon>
        <taxon>Marasmiineae</taxon>
        <taxon>Mycenaceae</taxon>
        <taxon>Favolaschia</taxon>
    </lineage>
</organism>
<dbReference type="Proteomes" id="UP001362999">
    <property type="component" value="Unassembled WGS sequence"/>
</dbReference>
<evidence type="ECO:0000313" key="3">
    <source>
        <dbReference type="Proteomes" id="UP001362999"/>
    </source>
</evidence>
<proteinExistence type="predicted"/>
<feature type="transmembrane region" description="Helical" evidence="1">
    <location>
        <begin position="31"/>
        <end position="48"/>
    </location>
</feature>
<reference evidence="2 3" key="1">
    <citation type="journal article" date="2024" name="J Genomics">
        <title>Draft genome sequencing and assembly of Favolaschia claudopus CIRM-BRFM 2984 isolated from oak limbs.</title>
        <authorList>
            <person name="Navarro D."/>
            <person name="Drula E."/>
            <person name="Chaduli D."/>
            <person name="Cazenave R."/>
            <person name="Ahrendt S."/>
            <person name="Wang J."/>
            <person name="Lipzen A."/>
            <person name="Daum C."/>
            <person name="Barry K."/>
            <person name="Grigoriev I.V."/>
            <person name="Favel A."/>
            <person name="Rosso M.N."/>
            <person name="Martin F."/>
        </authorList>
    </citation>
    <scope>NUCLEOTIDE SEQUENCE [LARGE SCALE GENOMIC DNA]</scope>
    <source>
        <strain evidence="2 3">CIRM-BRFM 2984</strain>
    </source>
</reference>
<dbReference type="EMBL" id="JAWWNJ010000005">
    <property type="protein sequence ID" value="KAK7056007.1"/>
    <property type="molecule type" value="Genomic_DNA"/>
</dbReference>
<protein>
    <submittedName>
        <fullName evidence="2">Uncharacterized protein</fullName>
    </submittedName>
</protein>
<dbReference type="AlphaFoldDB" id="A0AAW0DUA5"/>
<evidence type="ECO:0000313" key="2">
    <source>
        <dbReference type="EMBL" id="KAK7056007.1"/>
    </source>
</evidence>
<accession>A0AAW0DUA5</accession>
<keyword evidence="1" id="KW-1133">Transmembrane helix</keyword>